<accession>A0AAV2IPL4</accession>
<reference evidence="3 4" key="1">
    <citation type="submission" date="2024-04" db="EMBL/GenBank/DDBJ databases">
        <authorList>
            <consortium name="Genoscope - CEA"/>
            <person name="William W."/>
        </authorList>
    </citation>
    <scope>NUCLEOTIDE SEQUENCE [LARGE SCALE GENOMIC DNA]</scope>
</reference>
<evidence type="ECO:0000313" key="3">
    <source>
        <dbReference type="EMBL" id="CAL1548395.1"/>
    </source>
</evidence>
<proteinExistence type="predicted"/>
<dbReference type="PROSITE" id="PS51257">
    <property type="entry name" value="PROKAR_LIPOPROTEIN"/>
    <property type="match status" value="1"/>
</dbReference>
<comment type="caution">
    <text evidence="3">The sequence shown here is derived from an EMBL/GenBank/DDBJ whole genome shotgun (WGS) entry which is preliminary data.</text>
</comment>
<evidence type="ECO:0000256" key="2">
    <source>
        <dbReference type="SAM" id="Phobius"/>
    </source>
</evidence>
<keyword evidence="2" id="KW-1133">Transmembrane helix</keyword>
<dbReference type="Proteomes" id="UP001497497">
    <property type="component" value="Unassembled WGS sequence"/>
</dbReference>
<feature type="compositionally biased region" description="Polar residues" evidence="1">
    <location>
        <begin position="228"/>
        <end position="240"/>
    </location>
</feature>
<dbReference type="AlphaFoldDB" id="A0AAV2IPL4"/>
<dbReference type="EMBL" id="CAXITT010001315">
    <property type="protein sequence ID" value="CAL1548395.1"/>
    <property type="molecule type" value="Genomic_DNA"/>
</dbReference>
<name>A0AAV2IPL4_LYMST</name>
<gene>
    <name evidence="3" type="ORF">GSLYS_00021712001</name>
</gene>
<organism evidence="3 4">
    <name type="scientific">Lymnaea stagnalis</name>
    <name type="common">Great pond snail</name>
    <name type="synonym">Helix stagnalis</name>
    <dbReference type="NCBI Taxonomy" id="6523"/>
    <lineage>
        <taxon>Eukaryota</taxon>
        <taxon>Metazoa</taxon>
        <taxon>Spiralia</taxon>
        <taxon>Lophotrochozoa</taxon>
        <taxon>Mollusca</taxon>
        <taxon>Gastropoda</taxon>
        <taxon>Heterobranchia</taxon>
        <taxon>Euthyneura</taxon>
        <taxon>Panpulmonata</taxon>
        <taxon>Hygrophila</taxon>
        <taxon>Lymnaeoidea</taxon>
        <taxon>Lymnaeidae</taxon>
        <taxon>Lymnaea</taxon>
    </lineage>
</organism>
<keyword evidence="2" id="KW-0472">Membrane</keyword>
<evidence type="ECO:0000313" key="4">
    <source>
        <dbReference type="Proteomes" id="UP001497497"/>
    </source>
</evidence>
<dbReference type="Gene3D" id="2.10.60.10">
    <property type="entry name" value="CD59"/>
    <property type="match status" value="1"/>
</dbReference>
<dbReference type="InterPro" id="IPR045860">
    <property type="entry name" value="Snake_toxin-like_sf"/>
</dbReference>
<evidence type="ECO:0000256" key="1">
    <source>
        <dbReference type="SAM" id="MobiDB-lite"/>
    </source>
</evidence>
<feature type="region of interest" description="Disordered" evidence="1">
    <location>
        <begin position="218"/>
        <end position="240"/>
    </location>
</feature>
<keyword evidence="4" id="KW-1185">Reference proteome</keyword>
<feature type="transmembrane region" description="Helical" evidence="2">
    <location>
        <begin position="146"/>
        <end position="169"/>
    </location>
</feature>
<protein>
    <recommendedName>
        <fullName evidence="5">Activin types I and II receptor domain-containing protein</fullName>
    </recommendedName>
</protein>
<feature type="transmembrane region" description="Helical" evidence="2">
    <location>
        <begin position="5"/>
        <end position="22"/>
    </location>
</feature>
<sequence length="240" mass="27085">MSRSWIWYAHVLVHVMLVWMTSCCGIRCDCDTQECKDAGKTTCVATKHCYTELYKNVLNRGCDPTPLACENRKPSGIGDSVEWPTLYCCSNKDLCNKYVIPTVVTPERISEDVPDEAPNAHVTHESNCSNSEPHQRTQTTKIINPIYIAVPVAGVCVLLALVIFAMYLLRRRTDYHHHDSFHHYHHDHAATITPKQNIVPHHCQCTCKKQTVVPPCTKGNRCTDSERSSSGSETKLFLQS</sequence>
<keyword evidence="2" id="KW-0812">Transmembrane</keyword>
<evidence type="ECO:0008006" key="5">
    <source>
        <dbReference type="Google" id="ProtNLM"/>
    </source>
</evidence>